<comment type="caution">
    <text evidence="1">The sequence shown here is derived from an EMBL/GenBank/DDBJ whole genome shotgun (WGS) entry which is preliminary data.</text>
</comment>
<accession>A0A3E2NFD0</accession>
<sequence length="193" mass="22547">MEYMDEKIINLRNQAKKAEHTSLEKGVYIKEGLLSFERRKLFDGEMSILLPVPFKIMPEEIAKIKYPSEQRPQLIYSNAGGDVNFTFSLFDEQVNTSQIKEARDRFRGLIKKIQPANLFIEKKEEDLKDTVAAWFDFKNYGLDAQLYNLFYFTNIKGKLLHGIFNCKFEEAEAWKPIAVQVIKSVFTDERDSN</sequence>
<dbReference type="Proteomes" id="UP000260680">
    <property type="component" value="Unassembled WGS sequence"/>
</dbReference>
<dbReference type="AlphaFoldDB" id="A0A3E2NFD0"/>
<dbReference type="EMBL" id="QOHO01000021">
    <property type="protein sequence ID" value="RFZ79591.1"/>
    <property type="molecule type" value="Genomic_DNA"/>
</dbReference>
<organism evidence="1 2">
    <name type="scientific">Lacrimispora amygdalina</name>
    <dbReference type="NCBI Taxonomy" id="253257"/>
    <lineage>
        <taxon>Bacteria</taxon>
        <taxon>Bacillati</taxon>
        <taxon>Bacillota</taxon>
        <taxon>Clostridia</taxon>
        <taxon>Lachnospirales</taxon>
        <taxon>Lachnospiraceae</taxon>
        <taxon>Lacrimispora</taxon>
    </lineage>
</organism>
<dbReference type="OrthoDB" id="249246at2"/>
<evidence type="ECO:0000313" key="1">
    <source>
        <dbReference type="EMBL" id="RFZ79591.1"/>
    </source>
</evidence>
<protein>
    <submittedName>
        <fullName evidence="1">Uncharacterized protein</fullName>
    </submittedName>
</protein>
<name>A0A3E2NFD0_9FIRM</name>
<gene>
    <name evidence="1" type="ORF">DS742_07400</name>
</gene>
<proteinExistence type="predicted"/>
<evidence type="ECO:0000313" key="2">
    <source>
        <dbReference type="Proteomes" id="UP000260680"/>
    </source>
</evidence>
<dbReference type="RefSeq" id="WP_117416355.1">
    <property type="nucleotide sequence ID" value="NZ_QOHO01000021.1"/>
</dbReference>
<reference evidence="1 2" key="1">
    <citation type="submission" date="2018-07" db="EMBL/GenBank/DDBJ databases">
        <title>New species, Clostridium PI-S10-A1B.</title>
        <authorList>
            <person name="Krishna G."/>
            <person name="Summeta K."/>
            <person name="Shikha S."/>
            <person name="Prabhu P.B."/>
            <person name="Suresh K."/>
        </authorList>
    </citation>
    <scope>NUCLEOTIDE SEQUENCE [LARGE SCALE GENOMIC DNA]</scope>
    <source>
        <strain evidence="1 2">PI-S10-A1B</strain>
    </source>
</reference>